<sequence>MSNESNQGNDFYHQLKHVNEFLQRPEDFNSPIAQNVEEYEQHTSQSQGIHQEIDVFVRPSDIFKEAKANLREKGHI</sequence>
<reference evidence="1 3" key="1">
    <citation type="submission" date="2016-01" db="EMBL/GenBank/DDBJ databases">
        <authorList>
            <person name="Mitreva M."/>
            <person name="Pepin K.H."/>
            <person name="Mihindukulasuriya K.A."/>
            <person name="Fulton R."/>
            <person name="Fronick C."/>
            <person name="O'Laughlin M."/>
            <person name="Miner T."/>
            <person name="Herter B."/>
            <person name="Rosa B.A."/>
            <person name="Cordes M."/>
            <person name="Tomlinson C."/>
            <person name="Wollam A."/>
            <person name="Palsikar V.B."/>
            <person name="Mardis E.R."/>
            <person name="Wilson R.K."/>
        </authorList>
    </citation>
    <scope>NUCLEOTIDE SEQUENCE [LARGE SCALE GENOMIC DNA]</scope>
    <source>
        <strain evidence="1 3">MJR7738</strain>
    </source>
</reference>
<name>A0A133Q9W7_STALU</name>
<organism evidence="2 4">
    <name type="scientific">Staphylococcus lugdunensis</name>
    <dbReference type="NCBI Taxonomy" id="28035"/>
    <lineage>
        <taxon>Bacteria</taxon>
        <taxon>Bacillati</taxon>
        <taxon>Bacillota</taxon>
        <taxon>Bacilli</taxon>
        <taxon>Bacillales</taxon>
        <taxon>Staphylococcaceae</taxon>
        <taxon>Staphylococcus</taxon>
    </lineage>
</organism>
<dbReference type="Proteomes" id="UP000293637">
    <property type="component" value="Unassembled WGS sequence"/>
</dbReference>
<dbReference type="EMBL" id="LRQI01000024">
    <property type="protein sequence ID" value="KXA39678.1"/>
    <property type="molecule type" value="Genomic_DNA"/>
</dbReference>
<dbReference type="AlphaFoldDB" id="A0A133Q9W7"/>
<dbReference type="STRING" id="28035.B6N84_08225"/>
<dbReference type="EMBL" id="SCHB01000002">
    <property type="protein sequence ID" value="TBW72774.1"/>
    <property type="molecule type" value="Genomic_DNA"/>
</dbReference>
<proteinExistence type="predicted"/>
<evidence type="ECO:0000313" key="2">
    <source>
        <dbReference type="EMBL" id="TBW72774.1"/>
    </source>
</evidence>
<comment type="caution">
    <text evidence="2">The sequence shown here is derived from an EMBL/GenBank/DDBJ whole genome shotgun (WGS) entry which is preliminary data.</text>
</comment>
<evidence type="ECO:0000313" key="1">
    <source>
        <dbReference type="EMBL" id="KXA39678.1"/>
    </source>
</evidence>
<evidence type="ECO:0000313" key="4">
    <source>
        <dbReference type="Proteomes" id="UP000293637"/>
    </source>
</evidence>
<dbReference type="RefSeq" id="WP_002459340.1">
    <property type="nucleotide sequence ID" value="NZ_AP021848.1"/>
</dbReference>
<dbReference type="Proteomes" id="UP000070063">
    <property type="component" value="Unassembled WGS sequence"/>
</dbReference>
<protein>
    <submittedName>
        <fullName evidence="2">Uncharacterized protein</fullName>
    </submittedName>
</protein>
<accession>A0A133Q9W7</accession>
<evidence type="ECO:0000313" key="3">
    <source>
        <dbReference type="Proteomes" id="UP000070063"/>
    </source>
</evidence>
<gene>
    <name evidence="2" type="ORF">EQ812_02740</name>
    <name evidence="1" type="ORF">HMPREF3225_00578</name>
</gene>
<reference evidence="2 4" key="2">
    <citation type="journal article" date="2019" name="Sci. Transl. Med.">
        <title>Quorum sensing between bacterial species on the skin protects against epidermal injury in atopic dermatitis.</title>
        <authorList>
            <person name="Williams M.R."/>
        </authorList>
    </citation>
    <scope>NUCLEOTIDE SEQUENCE [LARGE SCALE GENOMIC DNA]</scope>
    <source>
        <strain evidence="2 4">E7</strain>
    </source>
</reference>
<dbReference type="GeneID" id="58089980"/>